<evidence type="ECO:0000259" key="1">
    <source>
        <dbReference type="Pfam" id="PF01636"/>
    </source>
</evidence>
<evidence type="ECO:0000313" key="3">
    <source>
        <dbReference type="Proteomes" id="UP000287972"/>
    </source>
</evidence>
<evidence type="ECO:0000313" key="2">
    <source>
        <dbReference type="EMBL" id="RSL76145.1"/>
    </source>
</evidence>
<accession>A0A428RF49</accession>
<feature type="domain" description="Aminoglycoside phosphotransferase" evidence="1">
    <location>
        <begin position="17"/>
        <end position="242"/>
    </location>
</feature>
<dbReference type="EMBL" id="NKCL01000311">
    <property type="protein sequence ID" value="RSL76145.1"/>
    <property type="molecule type" value="Genomic_DNA"/>
</dbReference>
<protein>
    <recommendedName>
        <fullName evidence="1">Aminoglycoside phosphotransferase domain-containing protein</fullName>
    </recommendedName>
</protein>
<keyword evidence="3" id="KW-1185">Reference proteome</keyword>
<organism evidence="2 3">
    <name type="scientific">Fusarium floridanum</name>
    <dbReference type="NCBI Taxonomy" id="1325733"/>
    <lineage>
        <taxon>Eukaryota</taxon>
        <taxon>Fungi</taxon>
        <taxon>Dikarya</taxon>
        <taxon>Ascomycota</taxon>
        <taxon>Pezizomycotina</taxon>
        <taxon>Sordariomycetes</taxon>
        <taxon>Hypocreomycetidae</taxon>
        <taxon>Hypocreales</taxon>
        <taxon>Nectriaceae</taxon>
        <taxon>Fusarium</taxon>
        <taxon>Fusarium solani species complex</taxon>
    </lineage>
</organism>
<proteinExistence type="predicted"/>
<dbReference type="Proteomes" id="UP000287972">
    <property type="component" value="Unassembled WGS sequence"/>
</dbReference>
<dbReference type="SUPFAM" id="SSF56112">
    <property type="entry name" value="Protein kinase-like (PK-like)"/>
    <property type="match status" value="1"/>
</dbReference>
<dbReference type="Pfam" id="PF01636">
    <property type="entry name" value="APH"/>
    <property type="match status" value="1"/>
</dbReference>
<gene>
    <name evidence="2" type="ORF">CEP51_010235</name>
</gene>
<dbReference type="InterPro" id="IPR011009">
    <property type="entry name" value="Kinase-like_dom_sf"/>
</dbReference>
<reference evidence="2 3" key="1">
    <citation type="submission" date="2017-06" db="EMBL/GenBank/DDBJ databases">
        <title>Comparative genomic analysis of Ambrosia Fusariam Clade fungi.</title>
        <authorList>
            <person name="Stajich J.E."/>
            <person name="Carrillo J."/>
            <person name="Kijimoto T."/>
            <person name="Eskalen A."/>
            <person name="O'Donnell K."/>
            <person name="Kasson M."/>
        </authorList>
    </citation>
    <scope>NUCLEOTIDE SEQUENCE [LARGE SCALE GENOMIC DNA]</scope>
    <source>
        <strain evidence="2 3">NRRL62606</strain>
    </source>
</reference>
<dbReference type="InterPro" id="IPR051678">
    <property type="entry name" value="AGP_Transferase"/>
</dbReference>
<dbReference type="PANTHER" id="PTHR21310:SF15">
    <property type="entry name" value="AMINOGLYCOSIDE PHOSPHOTRANSFERASE DOMAIN-CONTAINING PROTEIN"/>
    <property type="match status" value="1"/>
</dbReference>
<dbReference type="InterPro" id="IPR002575">
    <property type="entry name" value="Aminoglycoside_PTrfase"/>
</dbReference>
<comment type="caution">
    <text evidence="2">The sequence shown here is derived from an EMBL/GenBank/DDBJ whole genome shotgun (WGS) entry which is preliminary data.</text>
</comment>
<sequence length="358" mass="40680">MGGMNYHIEVRFDDGITWIARIRRFNATSPPAALRDYIIQSEVATLMFLEQTGVPAPKVYDFALEHSGNPVGVGFILMEKLPGKSLRWSIATQQQRKKVMNQLADTFVELHKYPFDLLGSLNTPGGSQVGAFARESLTNFVQSEMQTTGPFSSLEEYHISSIQLILDLIVREEMYSQQAVDAYLIHRYLIDLVPRVLPSVHDDEKFYLKHADDKGDHILVDEHFNITGIIDWEWAHTASPAHAFTSPIGFLPVADFYCGKNSLGNDEVVFARLLEEKGHRDLARFVWNGRLQHRFAFCCGYDLADWDGFLGLFRGLRDAVGVDGGLEWNEWKFTALQRYKDDSGLQLLLTRHQVSPIL</sequence>
<dbReference type="AlphaFoldDB" id="A0A428RF49"/>
<dbReference type="Gene3D" id="3.90.1200.10">
    <property type="match status" value="1"/>
</dbReference>
<dbReference type="PANTHER" id="PTHR21310">
    <property type="entry name" value="AMINOGLYCOSIDE PHOSPHOTRANSFERASE-RELATED-RELATED"/>
    <property type="match status" value="1"/>
</dbReference>
<name>A0A428RF49_9HYPO</name>